<evidence type="ECO:0000313" key="3">
    <source>
        <dbReference type="Proteomes" id="UP000192247"/>
    </source>
</evidence>
<comment type="caution">
    <text evidence="2">The sequence shown here is derived from an EMBL/GenBank/DDBJ whole genome shotgun (WGS) entry which is preliminary data.</text>
</comment>
<keyword evidence="1" id="KW-0472">Membrane</keyword>
<accession>A0A1V9Y0P6</accession>
<evidence type="ECO:0000313" key="2">
    <source>
        <dbReference type="EMBL" id="OQR79272.1"/>
    </source>
</evidence>
<reference evidence="2 3" key="1">
    <citation type="journal article" date="2017" name="Gigascience">
        <title>Draft genome of the honey bee ectoparasitic mite, Tropilaelaps mercedesae, is shaped by the parasitic life history.</title>
        <authorList>
            <person name="Dong X."/>
            <person name="Armstrong S.D."/>
            <person name="Xia D."/>
            <person name="Makepeace B.L."/>
            <person name="Darby A.C."/>
            <person name="Kadowaki T."/>
        </authorList>
    </citation>
    <scope>NUCLEOTIDE SEQUENCE [LARGE SCALE GENOMIC DNA]</scope>
    <source>
        <strain evidence="2">Wuxi-XJTLU</strain>
    </source>
</reference>
<evidence type="ECO:0000256" key="1">
    <source>
        <dbReference type="SAM" id="Phobius"/>
    </source>
</evidence>
<gene>
    <name evidence="2" type="ORF">BIW11_05853</name>
</gene>
<dbReference type="Proteomes" id="UP000192247">
    <property type="component" value="Unassembled WGS sequence"/>
</dbReference>
<sequence length="63" mass="6867">MGVEGQVKVYLAVFVNISVALLVIPYAWACVQLAGALCLLCMLARRITTEYYRQTGKTPVSSS</sequence>
<dbReference type="AlphaFoldDB" id="A0A1V9Y0P6"/>
<keyword evidence="1" id="KW-1133">Transmembrane helix</keyword>
<protein>
    <submittedName>
        <fullName evidence="2">D-beta-hydroxybutyrate dehydrogenase</fullName>
    </submittedName>
</protein>
<dbReference type="InParanoid" id="A0A1V9Y0P6"/>
<dbReference type="EMBL" id="MNPL01001323">
    <property type="protein sequence ID" value="OQR79272.1"/>
    <property type="molecule type" value="Genomic_DNA"/>
</dbReference>
<feature type="transmembrane region" description="Helical" evidence="1">
    <location>
        <begin position="20"/>
        <end position="44"/>
    </location>
</feature>
<name>A0A1V9Y0P6_9ACAR</name>
<keyword evidence="1" id="KW-0812">Transmembrane</keyword>
<proteinExistence type="predicted"/>
<feature type="non-terminal residue" evidence="2">
    <location>
        <position position="63"/>
    </location>
</feature>
<keyword evidence="3" id="KW-1185">Reference proteome</keyword>
<organism evidence="2 3">
    <name type="scientific">Tropilaelaps mercedesae</name>
    <dbReference type="NCBI Taxonomy" id="418985"/>
    <lineage>
        <taxon>Eukaryota</taxon>
        <taxon>Metazoa</taxon>
        <taxon>Ecdysozoa</taxon>
        <taxon>Arthropoda</taxon>
        <taxon>Chelicerata</taxon>
        <taxon>Arachnida</taxon>
        <taxon>Acari</taxon>
        <taxon>Parasitiformes</taxon>
        <taxon>Mesostigmata</taxon>
        <taxon>Gamasina</taxon>
        <taxon>Dermanyssoidea</taxon>
        <taxon>Laelapidae</taxon>
        <taxon>Tropilaelaps</taxon>
    </lineage>
</organism>